<keyword evidence="8" id="KW-1185">Reference proteome</keyword>
<dbReference type="Proteomes" id="UP000092462">
    <property type="component" value="Unassembled WGS sequence"/>
</dbReference>
<sequence length="366" mass="43173">MFLQHFRIFSILFLYCCICPFIVKKVKTDFIVHQSCYQILNILTQYITFAIVTYLCAHYGFFVTKEFKEDWDVIKTSGFVIHAVPIIVVQINLFVVIITARQHAMIFQKIDCLEKDLLKLCDIPVKFDGLCRQTWLEIIIAISYTNILLFVKLRAVYSDSIYIIFFNFCLGIVDLEYIMSMCHFSFLIRGLQSFLKSIRITLEDKKEILTSLEYIRFFRNLKYCLNQYVSIKTMINKTFGTIFSIDIIYDFFVLTFTIYLYLRITDTCNTMCITLESFIIGGKLIKMFYFTEQIEKFYRELEELQQVVVRTSTESSAAILQTFLHSNNKKYFTAAGFFDINYGLVYQFLTTCFTYMVILFQFESAG</sequence>
<feature type="transmembrane region" description="Helical" evidence="6">
    <location>
        <begin position="6"/>
        <end position="23"/>
    </location>
</feature>
<keyword evidence="2 6" id="KW-1003">Cell membrane</keyword>
<evidence type="ECO:0000256" key="3">
    <source>
        <dbReference type="ARBA" id="ARBA00022692"/>
    </source>
</evidence>
<organism evidence="7 8">
    <name type="scientific">Phlebotomus papatasi</name>
    <name type="common">Sandfly</name>
    <dbReference type="NCBI Taxonomy" id="29031"/>
    <lineage>
        <taxon>Eukaryota</taxon>
        <taxon>Metazoa</taxon>
        <taxon>Ecdysozoa</taxon>
        <taxon>Arthropoda</taxon>
        <taxon>Hexapoda</taxon>
        <taxon>Insecta</taxon>
        <taxon>Pterygota</taxon>
        <taxon>Neoptera</taxon>
        <taxon>Endopterygota</taxon>
        <taxon>Diptera</taxon>
        <taxon>Nematocera</taxon>
        <taxon>Psychodoidea</taxon>
        <taxon>Psychodidae</taxon>
        <taxon>Phlebotomus</taxon>
        <taxon>Phlebotomus</taxon>
    </lineage>
</organism>
<dbReference type="GO" id="GO:0050909">
    <property type="term" value="P:sensory perception of taste"/>
    <property type="evidence" value="ECO:0007669"/>
    <property type="project" value="InterPro"/>
</dbReference>
<proteinExistence type="inferred from homology"/>
<accession>A0A3F2ZE90</accession>
<dbReference type="EMBL" id="AJVK01014707">
    <property type="status" value="NOT_ANNOTATED_CDS"/>
    <property type="molecule type" value="Genomic_DNA"/>
</dbReference>
<protein>
    <recommendedName>
        <fullName evidence="6">Gustatory receptor</fullName>
    </recommendedName>
</protein>
<comment type="subcellular location">
    <subcellularLocation>
        <location evidence="1 6">Cell membrane</location>
        <topology evidence="1 6">Multi-pass membrane protein</topology>
    </subcellularLocation>
</comment>
<dbReference type="AlphaFoldDB" id="A0A3F2ZE90"/>
<evidence type="ECO:0000256" key="5">
    <source>
        <dbReference type="ARBA" id="ARBA00023136"/>
    </source>
</evidence>
<comment type="function">
    <text evidence="6">Gustatory receptor which mediates acceptance or avoidance behavior, depending on its substrates.</text>
</comment>
<keyword evidence="4 6" id="KW-1133">Transmembrane helix</keyword>
<dbReference type="EnsemblMetazoa" id="PPAI013152-RA">
    <property type="protein sequence ID" value="PPAI013152-PA"/>
    <property type="gene ID" value="PPAI013152"/>
</dbReference>
<dbReference type="GO" id="GO:0005886">
    <property type="term" value="C:plasma membrane"/>
    <property type="evidence" value="ECO:0007669"/>
    <property type="project" value="UniProtKB-SubCell"/>
</dbReference>
<feature type="transmembrane region" description="Helical" evidence="6">
    <location>
        <begin position="239"/>
        <end position="262"/>
    </location>
</feature>
<dbReference type="GO" id="GO:0007165">
    <property type="term" value="P:signal transduction"/>
    <property type="evidence" value="ECO:0007669"/>
    <property type="project" value="UniProtKB-KW"/>
</dbReference>
<comment type="similarity">
    <text evidence="6">Belongs to the insect chemoreceptor superfamily. Gustatory receptor (GR) family.</text>
</comment>
<dbReference type="InterPro" id="IPR013604">
    <property type="entry name" value="7TM_chemorcpt"/>
</dbReference>
<keyword evidence="5 6" id="KW-0472">Membrane</keyword>
<evidence type="ECO:0000256" key="6">
    <source>
        <dbReference type="RuleBase" id="RU363108"/>
    </source>
</evidence>
<dbReference type="Pfam" id="PF08395">
    <property type="entry name" value="7tm_7"/>
    <property type="match status" value="1"/>
</dbReference>
<keyword evidence="6" id="KW-0807">Transducer</keyword>
<feature type="transmembrane region" description="Helical" evidence="6">
    <location>
        <begin position="35"/>
        <end position="60"/>
    </location>
</feature>
<evidence type="ECO:0000256" key="1">
    <source>
        <dbReference type="ARBA" id="ARBA00004651"/>
    </source>
</evidence>
<evidence type="ECO:0000313" key="7">
    <source>
        <dbReference type="EnsemblMetazoa" id="PPAI013152-PA"/>
    </source>
</evidence>
<name>A0A3F2ZE90_PHLPP</name>
<reference evidence="7" key="1">
    <citation type="submission" date="2022-08" db="UniProtKB">
        <authorList>
            <consortium name="EnsemblMetazoa"/>
        </authorList>
    </citation>
    <scope>IDENTIFICATION</scope>
    <source>
        <strain evidence="7">Israel</strain>
    </source>
</reference>
<feature type="transmembrane region" description="Helical" evidence="6">
    <location>
        <begin position="80"/>
        <end position="100"/>
    </location>
</feature>
<keyword evidence="6" id="KW-0675">Receptor</keyword>
<evidence type="ECO:0000256" key="4">
    <source>
        <dbReference type="ARBA" id="ARBA00022989"/>
    </source>
</evidence>
<evidence type="ECO:0000313" key="8">
    <source>
        <dbReference type="Proteomes" id="UP000092462"/>
    </source>
</evidence>
<evidence type="ECO:0000256" key="2">
    <source>
        <dbReference type="ARBA" id="ARBA00022475"/>
    </source>
</evidence>
<comment type="caution">
    <text evidence="6">Lacks conserved residue(s) required for the propagation of feature annotation.</text>
</comment>
<keyword evidence="3 6" id="KW-0812">Transmembrane</keyword>
<feature type="transmembrane region" description="Helical" evidence="6">
    <location>
        <begin position="161"/>
        <end position="188"/>
    </location>
</feature>
<dbReference type="VEuPathDB" id="VectorBase:PPAI013152"/>